<evidence type="ECO:0000256" key="1">
    <source>
        <dbReference type="ARBA" id="ARBA00004123"/>
    </source>
</evidence>
<dbReference type="STRING" id="246437.L9JWE7"/>
<sequence length="312" mass="36158">MRACAAMSKISSWSSAQSDTSILQNYTPCQQEGKYYSEEARVDLQNPRRDYELYKNPGQELQQLMAEIQDLKSRGGKDVTIEMEEWTIHFMTLKKFNRLSYIRLKKGRKQIHEAKQKVNAYHLQLQKLLFEEALPDTSKAEITMGDPYQPTLARLAWELEQQKRLTENYLECLSNKKSLKETEVKEYLSSLQPRLNSIMLAFLLVQEYLFMPCDQVHKQYETARHLPPPLYVMFVQATVYGQACNKTLSVAIEGSVDEASALFKPPEDSQDDESDSDAEEEQTTKCRQPTLGIQLDDKHMILKRHPLSVMLY</sequence>
<dbReference type="InterPro" id="IPR019163">
    <property type="entry name" value="THO_Thoc5"/>
</dbReference>
<dbReference type="PANTHER" id="PTHR13375:SF3">
    <property type="entry name" value="THO COMPLEX SUBUNIT 5 HOMOLOG"/>
    <property type="match status" value="1"/>
</dbReference>
<evidence type="ECO:0000313" key="6">
    <source>
        <dbReference type="Proteomes" id="UP000011518"/>
    </source>
</evidence>
<name>L9JWE7_TUPCH</name>
<evidence type="ECO:0000256" key="3">
    <source>
        <dbReference type="ARBA" id="ARBA00023242"/>
    </source>
</evidence>
<dbReference type="EMBL" id="KB320937">
    <property type="protein sequence ID" value="ELW54524.1"/>
    <property type="molecule type" value="Genomic_DNA"/>
</dbReference>
<evidence type="ECO:0000313" key="5">
    <source>
        <dbReference type="EMBL" id="ELW54524.1"/>
    </source>
</evidence>
<evidence type="ECO:0000256" key="4">
    <source>
        <dbReference type="SAM" id="MobiDB-lite"/>
    </source>
</evidence>
<reference evidence="6" key="2">
    <citation type="journal article" date="2013" name="Nat. Commun.">
        <title>Genome of the Chinese tree shrew.</title>
        <authorList>
            <person name="Fan Y."/>
            <person name="Huang Z.Y."/>
            <person name="Cao C.C."/>
            <person name="Chen C.S."/>
            <person name="Chen Y.X."/>
            <person name="Fan D.D."/>
            <person name="He J."/>
            <person name="Hou H.L."/>
            <person name="Hu L."/>
            <person name="Hu X.T."/>
            <person name="Jiang X.T."/>
            <person name="Lai R."/>
            <person name="Lang Y.S."/>
            <person name="Liang B."/>
            <person name="Liao S.G."/>
            <person name="Mu D."/>
            <person name="Ma Y.Y."/>
            <person name="Niu Y.Y."/>
            <person name="Sun X.Q."/>
            <person name="Xia J.Q."/>
            <person name="Xiao J."/>
            <person name="Xiong Z.Q."/>
            <person name="Xu L."/>
            <person name="Yang L."/>
            <person name="Zhang Y."/>
            <person name="Zhao W."/>
            <person name="Zhao X.D."/>
            <person name="Zheng Y.T."/>
            <person name="Zhou J.M."/>
            <person name="Zhu Y.B."/>
            <person name="Zhang G.J."/>
            <person name="Wang J."/>
            <person name="Yao Y.G."/>
        </authorList>
    </citation>
    <scope>NUCLEOTIDE SEQUENCE [LARGE SCALE GENOMIC DNA]</scope>
</reference>
<organism evidence="5 6">
    <name type="scientific">Tupaia chinensis</name>
    <name type="common">Chinese tree shrew</name>
    <name type="synonym">Tupaia belangeri chinensis</name>
    <dbReference type="NCBI Taxonomy" id="246437"/>
    <lineage>
        <taxon>Eukaryota</taxon>
        <taxon>Metazoa</taxon>
        <taxon>Chordata</taxon>
        <taxon>Craniata</taxon>
        <taxon>Vertebrata</taxon>
        <taxon>Euteleostomi</taxon>
        <taxon>Mammalia</taxon>
        <taxon>Eutheria</taxon>
        <taxon>Euarchontoglires</taxon>
        <taxon>Scandentia</taxon>
        <taxon>Tupaiidae</taxon>
        <taxon>Tupaia</taxon>
    </lineage>
</organism>
<dbReference type="GO" id="GO:0006406">
    <property type="term" value="P:mRNA export from nucleus"/>
    <property type="evidence" value="ECO:0007669"/>
    <property type="project" value="TreeGrafter"/>
</dbReference>
<dbReference type="PANTHER" id="PTHR13375">
    <property type="entry name" value="FMS INTERACTING PROTEIN"/>
    <property type="match status" value="1"/>
</dbReference>
<dbReference type="GO" id="GO:0003729">
    <property type="term" value="F:mRNA binding"/>
    <property type="evidence" value="ECO:0007669"/>
    <property type="project" value="TreeGrafter"/>
</dbReference>
<dbReference type="Proteomes" id="UP000011518">
    <property type="component" value="Unassembled WGS sequence"/>
</dbReference>
<accession>L9JWE7</accession>
<keyword evidence="6" id="KW-1185">Reference proteome</keyword>
<dbReference type="AlphaFoldDB" id="L9JWE7"/>
<evidence type="ECO:0000256" key="2">
    <source>
        <dbReference type="ARBA" id="ARBA00008044"/>
    </source>
</evidence>
<dbReference type="GO" id="GO:0000445">
    <property type="term" value="C:THO complex part of transcription export complex"/>
    <property type="evidence" value="ECO:0007669"/>
    <property type="project" value="TreeGrafter"/>
</dbReference>
<protein>
    <submittedName>
        <fullName evidence="5">THO complex subunit 5 like protein</fullName>
    </submittedName>
</protein>
<feature type="compositionally biased region" description="Acidic residues" evidence="4">
    <location>
        <begin position="268"/>
        <end position="281"/>
    </location>
</feature>
<feature type="region of interest" description="Disordered" evidence="4">
    <location>
        <begin position="261"/>
        <end position="286"/>
    </location>
</feature>
<comment type="similarity">
    <text evidence="2">Belongs to the THOC5 family.</text>
</comment>
<dbReference type="Pfam" id="PF09766">
    <property type="entry name" value="FmiP_Thoc5"/>
    <property type="match status" value="1"/>
</dbReference>
<comment type="subcellular location">
    <subcellularLocation>
        <location evidence="1">Nucleus</location>
    </subcellularLocation>
</comment>
<keyword evidence="3" id="KW-0539">Nucleus</keyword>
<reference evidence="6" key="1">
    <citation type="submission" date="2012-07" db="EMBL/GenBank/DDBJ databases">
        <title>Genome of the Chinese tree shrew, a rising model animal genetically related to primates.</title>
        <authorList>
            <person name="Zhang G."/>
            <person name="Fan Y."/>
            <person name="Yao Y."/>
            <person name="Huang Z."/>
        </authorList>
    </citation>
    <scope>NUCLEOTIDE SEQUENCE [LARGE SCALE GENOMIC DNA]</scope>
</reference>
<gene>
    <name evidence="5" type="ORF">TREES_T100021622</name>
</gene>
<proteinExistence type="inferred from homology"/>
<dbReference type="InParanoid" id="L9JWE7"/>